<feature type="chain" id="PRO_5043058299" evidence="1 4">
    <location>
        <begin position="28"/>
        <end position="91"/>
    </location>
</feature>
<dbReference type="Bgee" id="ENSDARG00000092044">
    <property type="expression patterns" value="Expressed in liver and 12 other cell types or tissues"/>
</dbReference>
<reference evidence="4" key="3">
    <citation type="journal article" date="2015" name="Nat. Commun.">
        <title>RFX transcription factors are essential for hearing in mice.</title>
        <authorList>
            <person name="Elkon R."/>
            <person name="Milon B."/>
            <person name="Morrison L."/>
            <person name="Shah M."/>
            <person name="Vijayakumar S."/>
            <person name="Racherla M."/>
            <person name="Leitch C.C."/>
            <person name="Silipino L."/>
            <person name="Hadi S."/>
            <person name="Weiss-Gayet M."/>
            <person name="Barras E."/>
            <person name="Schmid C.D."/>
            <person name="Ait-Lounis A."/>
            <person name="Barnes A."/>
            <person name="Song Y."/>
            <person name="Eisenman D.J."/>
            <person name="Eliyahu E."/>
            <person name="Frolenkov G.I."/>
            <person name="Strome S.E."/>
            <person name="Durand B."/>
            <person name="Zaghloul N.A."/>
            <person name="Jones S.M."/>
            <person name="Reith W."/>
            <person name="Hertzano R."/>
        </authorList>
    </citation>
    <scope>NUCLEOTIDE SEQUENCE</scope>
    <source>
        <strain evidence="4">Tuebingen</strain>
    </source>
</reference>
<gene>
    <name evidence="2 4 5" type="primary">si:dkey-22f5.9</name>
</gene>
<dbReference type="PANTHER" id="PTHR21007">
    <property type="entry name" value="LIVER EXPRESSED ANTIMICROBIAL PEPTIDE 2"/>
    <property type="match status" value="1"/>
</dbReference>
<dbReference type="Proteomes" id="UP000000437">
    <property type="component" value="Chromosome 21"/>
</dbReference>
<sequence>MHLQHFNPAKAGFCILILQVLIYQVSSVPVVTPEVQSDLQSSKILNRKVRMSPLWRIMGYKPYGAHCHDNIECNTGFCRNGQCSFNEAVHS</sequence>
<dbReference type="eggNOG" id="ENOG502SFDF">
    <property type="taxonomic scope" value="Eukaryota"/>
</dbReference>
<dbReference type="HOGENOM" id="CLU_178163_0_0_1"/>
<dbReference type="EMBL" id="BX511168">
    <property type="status" value="NOT_ANNOTATED_CDS"/>
    <property type="molecule type" value="Genomic_DNA"/>
</dbReference>
<dbReference type="InterPro" id="IPR009955">
    <property type="entry name" value="LEAP-2"/>
</dbReference>
<dbReference type="GeneTree" id="ENSGT00390000013467"/>
<keyword evidence="3" id="KW-1185">Reference proteome</keyword>
<dbReference type="PANTHER" id="PTHR21007:SF5">
    <property type="entry name" value="LIVER-EXPRESSED ANTIMICROBIAL PEPTIDE 2"/>
    <property type="match status" value="1"/>
</dbReference>
<dbReference type="Ensembl" id="ENSDART00000139764.2">
    <property type="protein sequence ID" value="ENSDARP00000115590.1"/>
    <property type="gene ID" value="ENSDARG00000092044.2"/>
</dbReference>
<organism evidence="2">
    <name type="scientific">Danio rerio</name>
    <name type="common">Zebrafish</name>
    <name type="synonym">Brachydanio rerio</name>
    <dbReference type="NCBI Taxonomy" id="7955"/>
    <lineage>
        <taxon>Eukaryota</taxon>
        <taxon>Metazoa</taxon>
        <taxon>Chordata</taxon>
        <taxon>Craniata</taxon>
        <taxon>Vertebrata</taxon>
        <taxon>Euteleostomi</taxon>
        <taxon>Actinopterygii</taxon>
        <taxon>Neopterygii</taxon>
        <taxon>Teleostei</taxon>
        <taxon>Ostariophysi</taxon>
        <taxon>Cypriniformes</taxon>
        <taxon>Danionidae</taxon>
        <taxon>Danioninae</taxon>
        <taxon>Danio</taxon>
    </lineage>
</organism>
<feature type="signal peptide" evidence="1">
    <location>
        <begin position="1"/>
        <end position="27"/>
    </location>
</feature>
<accession>A0A8M1RP63</accession>
<evidence type="ECO:0000256" key="1">
    <source>
        <dbReference type="SAM" id="SignalP"/>
    </source>
</evidence>
<dbReference type="ZFIN" id="ZDB-GENE-091204-260">
    <property type="gene designation" value="si:dkey-22f5.9"/>
</dbReference>
<dbReference type="STRING" id="7955.ENSDARP00000115590"/>
<dbReference type="OMA" id="YDNIECT"/>
<name>E9QG21_DANRE</name>
<dbReference type="GeneID" id="100526813"/>
<protein>
    <submittedName>
        <fullName evidence="4">Liver-expressed antimicrobial peptide 2-like precursor</fullName>
    </submittedName>
    <submittedName>
        <fullName evidence="2">Si:dkey-22f5.9</fullName>
    </submittedName>
</protein>
<evidence type="ECO:0000313" key="4">
    <source>
        <dbReference type="RefSeq" id="NP_001373290.1"/>
    </source>
</evidence>
<evidence type="ECO:0000313" key="3">
    <source>
        <dbReference type="Proteomes" id="UP000000437"/>
    </source>
</evidence>
<dbReference type="GO" id="GO:0042742">
    <property type="term" value="P:defense response to bacterium"/>
    <property type="evidence" value="ECO:0007669"/>
    <property type="project" value="InterPro"/>
</dbReference>
<dbReference type="KEGG" id="dre:100526813"/>
<reference evidence="2" key="1">
    <citation type="submission" date="2011-07" db="UniProtKB">
        <authorList>
            <consortium name="Ensembl"/>
        </authorList>
    </citation>
    <scope>IDENTIFICATION</scope>
    <source>
        <strain evidence="2">Tuebingen</strain>
    </source>
</reference>
<evidence type="ECO:0000313" key="2">
    <source>
        <dbReference type="Ensembl" id="ENSDARP00000115590"/>
    </source>
</evidence>
<dbReference type="OrthoDB" id="9450163at2759"/>
<accession>E9QG21</accession>
<keyword evidence="1 4" id="KW-0732">Signal</keyword>
<dbReference type="SMR" id="E9QG21"/>
<dbReference type="AGR" id="ZFIN:ZDB-GENE-091204-260"/>
<evidence type="ECO:0000313" key="5">
    <source>
        <dbReference type="ZFIN" id="ZDB-GENE-091204-260"/>
    </source>
</evidence>
<dbReference type="Pfam" id="PF07359">
    <property type="entry name" value="LEAP-2"/>
    <property type="match status" value="1"/>
</dbReference>
<reference evidence="4" key="4">
    <citation type="journal article" date="2020" name="Environ. Pollut.">
        <title>Effects of difenoconazole on hepatotoxicity, lipid metabolism and gut microbiota in zebrafish (Danio rerio).</title>
        <authorList>
            <person name="Jiang J."/>
            <person name="Chen L."/>
            <person name="Wu S."/>
            <person name="Lv L."/>
            <person name="Liu X."/>
            <person name="Wang Q."/>
            <person name="Zhao X."/>
        </authorList>
    </citation>
    <scope>NUCLEOTIDE SEQUENCE</scope>
    <source>
        <strain evidence="4">Tuebingen</strain>
    </source>
</reference>
<dbReference type="RefSeq" id="NP_001373290.1">
    <property type="nucleotide sequence ID" value="NM_001386361.1"/>
</dbReference>
<dbReference type="AlphaFoldDB" id="E9QG21"/>
<dbReference type="PaxDb" id="7955-ENSDARP00000115590"/>
<reference evidence="2 3" key="2">
    <citation type="journal article" date="2013" name="Nature">
        <title>The zebrafish reference genome sequence and its relationship to the human genome.</title>
        <authorList>
            <consortium name="Genome Reference Consortium Zebrafish"/>
            <person name="Howe K."/>
            <person name="Clark M.D."/>
            <person name="Torroja C.F."/>
            <person name="Torrance J."/>
            <person name="Berthelot C."/>
            <person name="Muffato M."/>
            <person name="Collins J.E."/>
            <person name="Humphray S."/>
            <person name="McLaren K."/>
            <person name="Matthews L."/>
            <person name="McLaren S."/>
            <person name="Sealy I."/>
            <person name="Caccamo M."/>
            <person name="Churcher C."/>
            <person name="Scott C."/>
            <person name="Barrett J.C."/>
            <person name="Koch R."/>
            <person name="Rauch G.J."/>
            <person name="White S."/>
            <person name="Chow W."/>
            <person name="Kilian B."/>
            <person name="Quintais L.T."/>
            <person name="Guerra-Assuncao J.A."/>
            <person name="Zhou Y."/>
            <person name="Gu Y."/>
            <person name="Yen J."/>
            <person name="Vogel J.H."/>
            <person name="Eyre T."/>
            <person name="Redmond S."/>
            <person name="Banerjee R."/>
            <person name="Chi J."/>
            <person name="Fu B."/>
            <person name="Langley E."/>
            <person name="Maguire S.F."/>
            <person name="Laird G.K."/>
            <person name="Lloyd D."/>
            <person name="Kenyon E."/>
            <person name="Donaldson S."/>
            <person name="Sehra H."/>
            <person name="Almeida-King J."/>
            <person name="Loveland J."/>
            <person name="Trevanion S."/>
            <person name="Jones M."/>
            <person name="Quail M."/>
            <person name="Willey D."/>
            <person name="Hunt A."/>
            <person name="Burton J."/>
            <person name="Sims S."/>
            <person name="McLay K."/>
            <person name="Plumb B."/>
            <person name="Davis J."/>
            <person name="Clee C."/>
            <person name="Oliver K."/>
            <person name="Clark R."/>
            <person name="Riddle C."/>
            <person name="Elliot D."/>
            <person name="Eliott D."/>
            <person name="Threadgold G."/>
            <person name="Harden G."/>
            <person name="Ware D."/>
            <person name="Begum S."/>
            <person name="Mortimore B."/>
            <person name="Mortimer B."/>
            <person name="Kerry G."/>
            <person name="Heath P."/>
            <person name="Phillimore B."/>
            <person name="Tracey A."/>
            <person name="Corby N."/>
            <person name="Dunn M."/>
            <person name="Johnson C."/>
            <person name="Wood J."/>
            <person name="Clark S."/>
            <person name="Pelan S."/>
            <person name="Griffiths G."/>
            <person name="Smith M."/>
            <person name="Glithero R."/>
            <person name="Howden P."/>
            <person name="Barker N."/>
            <person name="Lloyd C."/>
            <person name="Stevens C."/>
            <person name="Harley J."/>
            <person name="Holt K."/>
            <person name="Panagiotidis G."/>
            <person name="Lovell J."/>
            <person name="Beasley H."/>
            <person name="Henderson C."/>
            <person name="Gordon D."/>
            <person name="Auger K."/>
            <person name="Wright D."/>
            <person name="Collins J."/>
            <person name="Raisen C."/>
            <person name="Dyer L."/>
            <person name="Leung K."/>
            <person name="Robertson L."/>
            <person name="Ambridge K."/>
            <person name="Leongamornlert D."/>
            <person name="McGuire S."/>
            <person name="Gilderthorp R."/>
            <person name="Griffiths C."/>
            <person name="Manthravadi D."/>
            <person name="Nichol S."/>
            <person name="Barker G."/>
            <person name="Whitehead S."/>
            <person name="Kay M."/>
            <person name="Brown J."/>
            <person name="Murnane C."/>
            <person name="Gray E."/>
            <person name="Humphries M."/>
            <person name="Sycamore N."/>
            <person name="Barker D."/>
            <person name="Saunders D."/>
            <person name="Wallis J."/>
            <person name="Babbage A."/>
            <person name="Hammond S."/>
            <person name="Mashreghi-Mohammadi M."/>
            <person name="Barr L."/>
            <person name="Martin S."/>
            <person name="Wray P."/>
            <person name="Ellington A."/>
            <person name="Matthews N."/>
            <person name="Ellwood M."/>
            <person name="Woodmansey R."/>
            <person name="Clark G."/>
            <person name="Cooper J."/>
            <person name="Cooper J."/>
            <person name="Tromans A."/>
            <person name="Grafham D."/>
            <person name="Skuce C."/>
            <person name="Pandian R."/>
            <person name="Andrews R."/>
            <person name="Harrison E."/>
            <person name="Kimberley A."/>
            <person name="Garnett J."/>
            <person name="Fosker N."/>
            <person name="Hall R."/>
            <person name="Garner P."/>
            <person name="Kelly D."/>
            <person name="Bird C."/>
            <person name="Palmer S."/>
            <person name="Gehring I."/>
            <person name="Berger A."/>
            <person name="Dooley C.M."/>
            <person name="Ersan-Urun Z."/>
            <person name="Eser C."/>
            <person name="Geiger H."/>
            <person name="Geisler M."/>
            <person name="Karotki L."/>
            <person name="Kirn A."/>
            <person name="Konantz J."/>
            <person name="Konantz M."/>
            <person name="Oberlander M."/>
            <person name="Rudolph-Geiger S."/>
            <person name="Teucke M."/>
            <person name="Lanz C."/>
            <person name="Raddatz G."/>
            <person name="Osoegawa K."/>
            <person name="Zhu B."/>
            <person name="Rapp A."/>
            <person name="Widaa S."/>
            <person name="Langford C."/>
            <person name="Yang F."/>
            <person name="Schuster S.C."/>
            <person name="Carter N.P."/>
            <person name="Harrow J."/>
            <person name="Ning Z."/>
            <person name="Herrero J."/>
            <person name="Searle S.M."/>
            <person name="Enright A."/>
            <person name="Geisler R."/>
            <person name="Plasterk R.H."/>
            <person name="Lee C."/>
            <person name="Westerfield M."/>
            <person name="de Jong P.J."/>
            <person name="Zon L.I."/>
            <person name="Postlethwait J.H."/>
            <person name="Nusslein-Volhard C."/>
            <person name="Hubbard T.J."/>
            <person name="Roest Crollius H."/>
            <person name="Rogers J."/>
            <person name="Stemple D.L."/>
        </authorList>
    </citation>
    <scope>NUCLEOTIDE SEQUENCE [LARGE SCALE GENOMIC DNA]</scope>
    <source>
        <strain evidence="2 3">Tuebingen</strain>
    </source>
</reference>
<reference evidence="4" key="5">
    <citation type="submission" date="2025-04" db="UniProtKB">
        <authorList>
            <consortium name="RefSeq"/>
        </authorList>
    </citation>
    <scope>IDENTIFICATION</scope>
    <source>
        <strain evidence="4">Tuebingen</strain>
    </source>
</reference>
<dbReference type="Gene3D" id="4.10.40.50">
    <property type="match status" value="1"/>
</dbReference>
<proteinExistence type="predicted"/>